<evidence type="ECO:0000313" key="2">
    <source>
        <dbReference type="Proteomes" id="UP000769157"/>
    </source>
</evidence>
<reference evidence="1" key="2">
    <citation type="submission" date="2021-01" db="EMBL/GenBank/DDBJ databases">
        <authorList>
            <person name="Schikora-Tamarit M.A."/>
        </authorList>
    </citation>
    <scope>NUCLEOTIDE SEQUENCE</scope>
    <source>
        <strain evidence="1">CBS6075</strain>
    </source>
</reference>
<comment type="caution">
    <text evidence="1">The sequence shown here is derived from an EMBL/GenBank/DDBJ whole genome shotgun (WGS) entry which is preliminary data.</text>
</comment>
<protein>
    <submittedName>
        <fullName evidence="1">Uncharacterized protein</fullName>
    </submittedName>
</protein>
<proteinExistence type="predicted"/>
<dbReference type="AlphaFoldDB" id="A0A9P8T5G0"/>
<dbReference type="RefSeq" id="XP_046061707.1">
    <property type="nucleotide sequence ID" value="XM_046204154.1"/>
</dbReference>
<accession>A0A9P8T5G0</accession>
<name>A0A9P8T5G0_9ASCO</name>
<keyword evidence="2" id="KW-1185">Reference proteome</keyword>
<sequence>MTGRPLLTSSSVSRSGYVTETGLLSRALQAKPALDPIEAGITAQQMAPIMYPWNTSLVFAAMARWE</sequence>
<dbReference type="Proteomes" id="UP000769157">
    <property type="component" value="Unassembled WGS sequence"/>
</dbReference>
<dbReference type="GeneID" id="70235167"/>
<evidence type="ECO:0000313" key="1">
    <source>
        <dbReference type="EMBL" id="KAH3666751.1"/>
    </source>
</evidence>
<dbReference type="EMBL" id="JAEUBE010000199">
    <property type="protein sequence ID" value="KAH3666751.1"/>
    <property type="molecule type" value="Genomic_DNA"/>
</dbReference>
<reference evidence="1" key="1">
    <citation type="journal article" date="2021" name="Open Biol.">
        <title>Shared evolutionary footprints suggest mitochondrial oxidative damage underlies multiple complex I losses in fungi.</title>
        <authorList>
            <person name="Schikora-Tamarit M.A."/>
            <person name="Marcet-Houben M."/>
            <person name="Nosek J."/>
            <person name="Gabaldon T."/>
        </authorList>
    </citation>
    <scope>NUCLEOTIDE SEQUENCE</scope>
    <source>
        <strain evidence="1">CBS6075</strain>
    </source>
</reference>
<organism evidence="1 2">
    <name type="scientific">Ogataea philodendri</name>
    <dbReference type="NCBI Taxonomy" id="1378263"/>
    <lineage>
        <taxon>Eukaryota</taxon>
        <taxon>Fungi</taxon>
        <taxon>Dikarya</taxon>
        <taxon>Ascomycota</taxon>
        <taxon>Saccharomycotina</taxon>
        <taxon>Pichiomycetes</taxon>
        <taxon>Pichiales</taxon>
        <taxon>Pichiaceae</taxon>
        <taxon>Ogataea</taxon>
    </lineage>
</organism>
<gene>
    <name evidence="1" type="ORF">OGAPHI_003200</name>
</gene>